<dbReference type="PROSITE" id="PS52019">
    <property type="entry name" value="PKS_MFAS_DH"/>
    <property type="match status" value="1"/>
</dbReference>
<dbReference type="InterPro" id="IPR009081">
    <property type="entry name" value="PP-bd_ACP"/>
</dbReference>
<evidence type="ECO:0000259" key="7">
    <source>
        <dbReference type="PROSITE" id="PS52004"/>
    </source>
</evidence>
<dbReference type="InterPro" id="IPR016039">
    <property type="entry name" value="Thiolase-like"/>
</dbReference>
<evidence type="ECO:0000256" key="4">
    <source>
        <dbReference type="PROSITE-ProRule" id="PRU01363"/>
    </source>
</evidence>
<dbReference type="Gene3D" id="3.40.50.720">
    <property type="entry name" value="NAD(P)-binding Rossmann-like Domain"/>
    <property type="match status" value="1"/>
</dbReference>
<evidence type="ECO:0000313" key="9">
    <source>
        <dbReference type="EMBL" id="MEK8127213.1"/>
    </source>
</evidence>
<keyword evidence="10" id="KW-1185">Reference proteome</keyword>
<dbReference type="CDD" id="cd08953">
    <property type="entry name" value="KR_2_SDR_x"/>
    <property type="match status" value="1"/>
</dbReference>
<keyword evidence="2" id="KW-0597">Phosphoprotein</keyword>
<dbReference type="InterPro" id="IPR049900">
    <property type="entry name" value="PKS_mFAS_DH"/>
</dbReference>
<evidence type="ECO:0000256" key="5">
    <source>
        <dbReference type="SAM" id="MobiDB-lite"/>
    </source>
</evidence>
<dbReference type="InterPro" id="IPR036291">
    <property type="entry name" value="NAD(P)-bd_dom_sf"/>
</dbReference>
<dbReference type="Gene3D" id="3.40.47.10">
    <property type="match status" value="1"/>
</dbReference>
<dbReference type="PROSITE" id="PS52004">
    <property type="entry name" value="KS3_2"/>
    <property type="match status" value="1"/>
</dbReference>
<dbReference type="InterPro" id="IPR057326">
    <property type="entry name" value="KR_dom"/>
</dbReference>
<dbReference type="InterPro" id="IPR050091">
    <property type="entry name" value="PKS_NRPS_Biosynth_Enz"/>
</dbReference>
<proteinExistence type="predicted"/>
<dbReference type="SUPFAM" id="SSF51735">
    <property type="entry name" value="NAD(P)-binding Rossmann-fold domains"/>
    <property type="match status" value="2"/>
</dbReference>
<feature type="active site" description="Proton acceptor; for dehydratase activity" evidence="4">
    <location>
        <position position="699"/>
    </location>
</feature>
<dbReference type="Gene3D" id="3.10.129.110">
    <property type="entry name" value="Polyketide synthase dehydratase"/>
    <property type="match status" value="1"/>
</dbReference>
<dbReference type="PROSITE" id="PS50075">
    <property type="entry name" value="CARRIER"/>
    <property type="match status" value="1"/>
</dbReference>
<evidence type="ECO:0000259" key="8">
    <source>
        <dbReference type="PROSITE" id="PS52019"/>
    </source>
</evidence>
<dbReference type="CDD" id="cd00833">
    <property type="entry name" value="PKS"/>
    <property type="match status" value="1"/>
</dbReference>
<dbReference type="SMART" id="SM00826">
    <property type="entry name" value="PKS_DH"/>
    <property type="match status" value="1"/>
</dbReference>
<gene>
    <name evidence="9" type="ORF">WMW72_04730</name>
</gene>
<feature type="region of interest" description="C-terminal hotdog fold" evidence="4">
    <location>
        <begin position="815"/>
        <end position="965"/>
    </location>
</feature>
<evidence type="ECO:0000256" key="3">
    <source>
        <dbReference type="ARBA" id="ARBA00022679"/>
    </source>
</evidence>
<evidence type="ECO:0000259" key="6">
    <source>
        <dbReference type="PROSITE" id="PS50075"/>
    </source>
</evidence>
<protein>
    <submittedName>
        <fullName evidence="9">SDR family NAD(P)-dependent oxidoreductase</fullName>
    </submittedName>
</protein>
<dbReference type="Proteomes" id="UP001469365">
    <property type="component" value="Unassembled WGS sequence"/>
</dbReference>
<dbReference type="InterPro" id="IPR036736">
    <property type="entry name" value="ACP-like_sf"/>
</dbReference>
<dbReference type="Pfam" id="PF00550">
    <property type="entry name" value="PP-binding"/>
    <property type="match status" value="1"/>
</dbReference>
<dbReference type="SUPFAM" id="SSF47336">
    <property type="entry name" value="ACP-like"/>
    <property type="match status" value="1"/>
</dbReference>
<dbReference type="InterPro" id="IPR042104">
    <property type="entry name" value="PKS_dehydratase_sf"/>
</dbReference>
<feature type="region of interest" description="N-terminal hotdog fold" evidence="4">
    <location>
        <begin position="665"/>
        <end position="796"/>
    </location>
</feature>
<dbReference type="Pfam" id="PF08659">
    <property type="entry name" value="KR"/>
    <property type="match status" value="1"/>
</dbReference>
<dbReference type="InterPro" id="IPR014030">
    <property type="entry name" value="Ketoacyl_synth_N"/>
</dbReference>
<dbReference type="Gene3D" id="1.10.1240.100">
    <property type="match status" value="1"/>
</dbReference>
<dbReference type="SMART" id="SM00822">
    <property type="entry name" value="PKS_KR"/>
    <property type="match status" value="1"/>
</dbReference>
<feature type="domain" description="PKS/mFAS DH" evidence="8">
    <location>
        <begin position="665"/>
        <end position="965"/>
    </location>
</feature>
<dbReference type="InterPro" id="IPR049552">
    <property type="entry name" value="PKS_DH_N"/>
</dbReference>
<dbReference type="SUPFAM" id="SSF53901">
    <property type="entry name" value="Thiolase-like"/>
    <property type="match status" value="1"/>
</dbReference>
<organism evidence="9 10">
    <name type="scientific">Paenibacillus filicis</name>
    <dbReference type="NCBI Taxonomy" id="669464"/>
    <lineage>
        <taxon>Bacteria</taxon>
        <taxon>Bacillati</taxon>
        <taxon>Bacillota</taxon>
        <taxon>Bacilli</taxon>
        <taxon>Bacillales</taxon>
        <taxon>Paenibacillaceae</taxon>
        <taxon>Paenibacillus</taxon>
    </lineage>
</organism>
<dbReference type="InterPro" id="IPR020807">
    <property type="entry name" value="PKS_DH"/>
</dbReference>
<feature type="domain" description="Ketosynthase family 3 (KS3)" evidence="7">
    <location>
        <begin position="30"/>
        <end position="453"/>
    </location>
</feature>
<feature type="region of interest" description="Disordered" evidence="5">
    <location>
        <begin position="1483"/>
        <end position="1510"/>
    </location>
</feature>
<dbReference type="RefSeq" id="WP_341414269.1">
    <property type="nucleotide sequence ID" value="NZ_JBBPCC010000002.1"/>
</dbReference>
<keyword evidence="1" id="KW-0596">Phosphopantetheine</keyword>
<dbReference type="Pfam" id="PF00109">
    <property type="entry name" value="ketoacyl-synt"/>
    <property type="match status" value="1"/>
</dbReference>
<sequence length="1636" mass="178767">MVNFKDVTLNRRAGEANRPSVPPQPEPRAAREIAIIGIGMDMPQASHPEAYWRMIRSGTDCIGPLPEERLKDVEPMLPLLGLSRKAAVFPEAAYLTEIDKFDYAFFRLSPKEASLMDPNQRLFLETAWKAIEDAGYGGQQLVGSRTGVFVGYGSETDYKRWVSAVDPKLLSVALAGNTRPIIASRLSYLLDLRGPSLIVDTTCSSSLLALHLACRSIREGECGMAIAGGVQLHLLPVRQTNIGVEASSFRSKSFDESADGTGTGEGVAAVLLKPLDQALKDGDSIYAVVKGSAANHDGTSIGLTAPNAAAQEDVIVSAWKDAGVKAESISYIEAHGTGTKLGDPIEVEGMQRAFGRYTKRKRFCAIGSVKTNIGHLDNSAGIAGLIKSVLALRHREIPPSLHFHEPNRKIDFTDSPVFVNDRLIPWESGPTPRRCGVSSFGLSGTNCHVILEEAPQPYAGTGSLEQPANGSDGEYHLLAVSARSVNGLRQLLEAYRTRLTDEPQLRLQDICYTANTGRGHYAYRAAILSRTCEELSERLELLAGQLGSGSVHGDEDVYYGSHQIVSANQPNRTSGELTEHEIRFMTQLAEQKLGEYIPGAGTARETLTDLAAMYVEGATPDWSKLYKGRQLRRLHLPTYPFERTRCWLERVPAQNDGAEASSLGHQGLAPLLDRRQAEALDVEVYTKRFDSRQWLLAEHRIMNESVLVGTAYLEMVLEVCGGRFPGRQVQLTNVMFQAPMVVRDEEPVDAVLVVKGSGELYEFTVESRRAGTREEQAKQSFIRHVSGSLRLLPARDHLEAKDHYPLPVLIERLQAGYMIPDLQKYNDTSVFEFGPRWNNLQGMYVGETELLSVIRTPDAFVSELAAYTLHPSLMDNALTTMPLIDQAISVNSIKDDSIFLPFAYGKLTIHSSLPAEFYSYVRLKDTITPQTELIRYDIALLDRSGKPLVEIEDYALKKARKKALQPEKDGRASFYQMAWVPEFAAETPDISAGGLQGPILVIGRRTDRTERLVELLRQRHAEVYVEAASRSGSDPDGADEQAGLLAALVKEKGVCHIVHADAYAGEPEIQEELGSRTSVQLAAVTRLFNLLQALLQSHLKHTLHLHLLSCCAYRVTGEEQALYPVHAAMHGLGKVVGSEYANIRCRSIDADLETTVEAVVQELEAEPNRTGPAAYRRGVRYIEELREQELPEPVAPAPAPARIQAGGTYVITGGAGGIGLEIAKFMATEHRVNLVLIGRTAVPDREQWEAIRAQPDLHAAKTVRAIRAVQELEASGSQVLWLAADVADRAGLSAAITETRRRFGRISGIVHAAGNPGDGFLIRKDREAFRSVFESKAGGALLLDELTQEDRPDFFVLFSSNNTLVGMPGQSDYTAANSYLDGFAASRNLRATGTVTINWPAWKETGMAADYGTNTDNLLKTISTEQALAAFQTILHADAERVIVGEIHAKGEIRGLTWDQVPIRLSDRLRRLVMGAGRMPSTATAAAAKPNGRNDCSIRSPSQAASPFRTPETIETAVTSIWRETLGFDELNSYDNFFEIGGDSILITRVHSLLDEAFPGQLTVADLFTYTSISAITEQLGALTIQAADHQEAAPSLEAADGDSDLGAGIDSLLDAFIRGEIDADQAAALFHKLGG</sequence>
<name>A0ABU9DHI3_9BACL</name>
<evidence type="ECO:0000313" key="10">
    <source>
        <dbReference type="Proteomes" id="UP001469365"/>
    </source>
</evidence>
<dbReference type="InterPro" id="IPR014031">
    <property type="entry name" value="Ketoacyl_synth_C"/>
</dbReference>
<dbReference type="SMART" id="SM00825">
    <property type="entry name" value="PKS_KS"/>
    <property type="match status" value="1"/>
</dbReference>
<dbReference type="PANTHER" id="PTHR43775:SF37">
    <property type="entry name" value="SI:DKEY-61P9.11"/>
    <property type="match status" value="1"/>
</dbReference>
<dbReference type="Pfam" id="PF21089">
    <property type="entry name" value="PKS_DH_N"/>
    <property type="match status" value="1"/>
</dbReference>
<keyword evidence="3" id="KW-0808">Transferase</keyword>
<dbReference type="Pfam" id="PF22621">
    <property type="entry name" value="CurL-like_PKS_C"/>
    <property type="match status" value="1"/>
</dbReference>
<dbReference type="Pfam" id="PF14765">
    <property type="entry name" value="PS-DH"/>
    <property type="match status" value="1"/>
</dbReference>
<dbReference type="InterPro" id="IPR049551">
    <property type="entry name" value="PKS_DH_C"/>
</dbReference>
<dbReference type="PANTHER" id="PTHR43775">
    <property type="entry name" value="FATTY ACID SYNTHASE"/>
    <property type="match status" value="1"/>
</dbReference>
<dbReference type="EMBL" id="JBBPCC010000002">
    <property type="protein sequence ID" value="MEK8127213.1"/>
    <property type="molecule type" value="Genomic_DNA"/>
</dbReference>
<reference evidence="9 10" key="1">
    <citation type="submission" date="2024-04" db="EMBL/GenBank/DDBJ databases">
        <title>draft genome sequnece of Paenibacillus filicis.</title>
        <authorList>
            <person name="Kim D.-U."/>
        </authorList>
    </citation>
    <scope>NUCLEOTIDE SEQUENCE [LARGE SCALE GENOMIC DNA]</scope>
    <source>
        <strain evidence="9 10">KACC14197</strain>
    </source>
</reference>
<comment type="caution">
    <text evidence="9">The sequence shown here is derived from an EMBL/GenBank/DDBJ whole genome shotgun (WGS) entry which is preliminary data.</text>
</comment>
<dbReference type="Gene3D" id="1.10.1200.10">
    <property type="entry name" value="ACP-like"/>
    <property type="match status" value="1"/>
</dbReference>
<dbReference type="Pfam" id="PF02801">
    <property type="entry name" value="Ketoacyl-synt_C"/>
    <property type="match status" value="1"/>
</dbReference>
<feature type="region of interest" description="Disordered" evidence="5">
    <location>
        <begin position="1"/>
        <end position="27"/>
    </location>
</feature>
<feature type="domain" description="Carrier" evidence="6">
    <location>
        <begin position="1509"/>
        <end position="1584"/>
    </location>
</feature>
<feature type="active site" description="Proton donor; for dehydratase activity" evidence="4">
    <location>
        <position position="875"/>
    </location>
</feature>
<dbReference type="InterPro" id="IPR013968">
    <property type="entry name" value="PKS_KR"/>
</dbReference>
<evidence type="ECO:0000256" key="1">
    <source>
        <dbReference type="ARBA" id="ARBA00022450"/>
    </source>
</evidence>
<accession>A0ABU9DHI3</accession>
<evidence type="ECO:0000256" key="2">
    <source>
        <dbReference type="ARBA" id="ARBA00022553"/>
    </source>
</evidence>
<dbReference type="InterPro" id="IPR020841">
    <property type="entry name" value="PKS_Beta-ketoAc_synthase_dom"/>
</dbReference>